<reference evidence="1 2" key="1">
    <citation type="journal article" date="2015" name="Sci. Rep.">
        <title>Genome of the facultative scuticociliatosis pathogen Pseudocohnilembus persalinus provides insight into its virulence through horizontal gene transfer.</title>
        <authorList>
            <person name="Xiong J."/>
            <person name="Wang G."/>
            <person name="Cheng J."/>
            <person name="Tian M."/>
            <person name="Pan X."/>
            <person name="Warren A."/>
            <person name="Jiang C."/>
            <person name="Yuan D."/>
            <person name="Miao W."/>
        </authorList>
    </citation>
    <scope>NUCLEOTIDE SEQUENCE [LARGE SCALE GENOMIC DNA]</scope>
    <source>
        <strain evidence="1">36N120E</strain>
    </source>
</reference>
<accession>A0A0V0QLF9</accession>
<keyword evidence="2" id="KW-1185">Reference proteome</keyword>
<protein>
    <submittedName>
        <fullName evidence="1">Uncharacterized protein</fullName>
    </submittedName>
</protein>
<name>A0A0V0QLF9_PSEPJ</name>
<organism evidence="1 2">
    <name type="scientific">Pseudocohnilembus persalinus</name>
    <name type="common">Ciliate</name>
    <dbReference type="NCBI Taxonomy" id="266149"/>
    <lineage>
        <taxon>Eukaryota</taxon>
        <taxon>Sar</taxon>
        <taxon>Alveolata</taxon>
        <taxon>Ciliophora</taxon>
        <taxon>Intramacronucleata</taxon>
        <taxon>Oligohymenophorea</taxon>
        <taxon>Scuticociliatia</taxon>
        <taxon>Philasterida</taxon>
        <taxon>Pseudocohnilembidae</taxon>
        <taxon>Pseudocohnilembus</taxon>
    </lineage>
</organism>
<comment type="caution">
    <text evidence="1">The sequence shown here is derived from an EMBL/GenBank/DDBJ whole genome shotgun (WGS) entry which is preliminary data.</text>
</comment>
<dbReference type="AlphaFoldDB" id="A0A0V0QLF9"/>
<proteinExistence type="predicted"/>
<gene>
    <name evidence="1" type="ORF">PPERSA_09374</name>
</gene>
<evidence type="ECO:0000313" key="1">
    <source>
        <dbReference type="EMBL" id="KRX02956.1"/>
    </source>
</evidence>
<evidence type="ECO:0000313" key="2">
    <source>
        <dbReference type="Proteomes" id="UP000054937"/>
    </source>
</evidence>
<dbReference type="EMBL" id="LDAU01000148">
    <property type="protein sequence ID" value="KRX02956.1"/>
    <property type="molecule type" value="Genomic_DNA"/>
</dbReference>
<sequence>MKLEELCYVLLPEEKIDENNGCFINNQSHRFIPISFMSHNNNQMDNNKQQNQIKVTIRPYNDQFLQLYHKIYNEQNFKLNQFNFVKPKDIDFYSFQNSQIYLDQTRSQNNDNKQQQQNVSPNIIGLDQYSQIMWKCIFYLVISSIAIINVKYLAGCVKNKITVLKTKIQSNHSIDVPIGY</sequence>
<dbReference type="Proteomes" id="UP000054937">
    <property type="component" value="Unassembled WGS sequence"/>
</dbReference>
<dbReference type="InParanoid" id="A0A0V0QLF9"/>